<accession>A0A0E1EGB1</accession>
<reference evidence="6 10" key="3">
    <citation type="journal article" date="2018" name="Emerg. Microbes Infect.">
        <title>Phenotypic and molecular analysis of nontypeable Group B streptococci: identification of cps2a and hybrid cps2a/cps5 Group B streptococcal capsule gene clusters.</title>
        <authorList>
            <person name="Alhhazmi A."/>
            <person name="Tyrrell G.J."/>
        </authorList>
    </citation>
    <scope>NUCLEOTIDE SEQUENCE [LARGE SCALE GENOMIC DNA]</scope>
    <source>
        <strain evidence="6 10">PLGBS17</strain>
    </source>
</reference>
<dbReference type="Proteomes" id="UP000268870">
    <property type="component" value="Chromosome"/>
</dbReference>
<dbReference type="KEGG" id="sage:EN72_03980"/>
<evidence type="ECO:0000313" key="9">
    <source>
        <dbReference type="Proteomes" id="UP000093122"/>
    </source>
</evidence>
<evidence type="ECO:0000313" key="5">
    <source>
        <dbReference type="EMBL" id="OCM71320.1"/>
    </source>
</evidence>
<dbReference type="Proteomes" id="UP000093122">
    <property type="component" value="Unassembled WGS sequence"/>
</dbReference>
<name>A0A0E1EGB1_STRAG</name>
<evidence type="ECO:0000313" key="6">
    <source>
        <dbReference type="EMBL" id="RDY80444.1"/>
    </source>
</evidence>
<gene>
    <name evidence="5" type="ORF">AX245_05730</name>
    <name evidence="6" type="ORF">C4618_07695</name>
    <name evidence="7" type="ORF">NCTC8184_01834</name>
    <name evidence="4" type="ORF">WA45_09080</name>
</gene>
<evidence type="ECO:0000313" key="8">
    <source>
        <dbReference type="Proteomes" id="UP000035174"/>
    </source>
</evidence>
<dbReference type="Gene3D" id="2.40.260.10">
    <property type="entry name" value="Sortase"/>
    <property type="match status" value="1"/>
</dbReference>
<dbReference type="EMBL" id="MAWT01000033">
    <property type="protein sequence ID" value="OCM71320.1"/>
    <property type="molecule type" value="Genomic_DNA"/>
</dbReference>
<dbReference type="RefSeq" id="WP_000529914.1">
    <property type="nucleotide sequence ID" value="NZ_AP018935.1"/>
</dbReference>
<dbReference type="Proteomes" id="UP000256718">
    <property type="component" value="Unassembled WGS sequence"/>
</dbReference>
<dbReference type="EMBL" id="LR134265">
    <property type="protein sequence ID" value="VED65774.1"/>
    <property type="molecule type" value="Genomic_DNA"/>
</dbReference>
<reference evidence="5 9" key="2">
    <citation type="journal article" date="2016" name="Sci. Rep.">
        <title>Serotype IV Streptococcus agalactiae ST-452 has arisen from large genomic recombination events between CC23 and the hypervirulent CC17 lineages.</title>
        <authorList>
            <person name="Campisi E."/>
            <person name="Rinaudo C.D."/>
            <person name="Donati C."/>
            <person name="Barucco M."/>
            <person name="Torricelli G."/>
            <person name="Edwards M.S."/>
            <person name="Baker C.J."/>
            <person name="Margarit I."/>
            <person name="Rosini R."/>
        </authorList>
    </citation>
    <scope>NUCLEOTIDE SEQUENCE [LARGE SCALE GENOMIC DNA]</scope>
    <source>
        <strain evidence="5 9">CZ-PW-140</strain>
    </source>
</reference>
<keyword evidence="3" id="KW-0472">Membrane</keyword>
<dbReference type="OMA" id="VSEYANM"/>
<dbReference type="GO" id="GO:0016787">
    <property type="term" value="F:hydrolase activity"/>
    <property type="evidence" value="ECO:0007669"/>
    <property type="project" value="UniProtKB-KW"/>
</dbReference>
<dbReference type="InterPro" id="IPR042002">
    <property type="entry name" value="Sortase_C"/>
</dbReference>
<dbReference type="Proteomes" id="UP000035174">
    <property type="component" value="Unassembled WGS sequence"/>
</dbReference>
<feature type="active site" description="Acyl-thioester intermediate" evidence="2">
    <location>
        <position position="225"/>
    </location>
</feature>
<evidence type="ECO:0000256" key="2">
    <source>
        <dbReference type="PIRSR" id="PIRSR605754-1"/>
    </source>
</evidence>
<reference evidence="7 11" key="4">
    <citation type="submission" date="2018-12" db="EMBL/GenBank/DDBJ databases">
        <authorList>
            <consortium name="Pathogen Informatics"/>
        </authorList>
    </citation>
    <scope>NUCLEOTIDE SEQUENCE [LARGE SCALE GENOMIC DNA]</scope>
    <source>
        <strain evidence="7 11">NCTC8184</strain>
    </source>
</reference>
<dbReference type="InterPro" id="IPR023365">
    <property type="entry name" value="Sortase_dom-sf"/>
</dbReference>
<proteinExistence type="predicted"/>
<dbReference type="EMBL" id="LCVB01000032">
    <property type="protein sequence ID" value="KLJ28420.1"/>
    <property type="molecule type" value="Genomic_DNA"/>
</dbReference>
<dbReference type="NCBIfam" id="NF033745">
    <property type="entry name" value="class_C_sortase"/>
    <property type="match status" value="1"/>
</dbReference>
<keyword evidence="1" id="KW-0378">Hydrolase</keyword>
<dbReference type="InterPro" id="IPR005754">
    <property type="entry name" value="Sortase"/>
</dbReference>
<dbReference type="AlphaFoldDB" id="A0A0E1EGB1"/>
<dbReference type="GeneID" id="66885556"/>
<feature type="transmembrane region" description="Helical" evidence="3">
    <location>
        <begin position="261"/>
        <end position="281"/>
    </location>
</feature>
<protein>
    <submittedName>
        <fullName evidence="4 6">Sortase</fullName>
    </submittedName>
    <submittedName>
        <fullName evidence="7">Sortase A, LPXTG specific</fullName>
    </submittedName>
</protein>
<reference evidence="4 8" key="1">
    <citation type="journal article" date="2015" name="PLoS ONE">
        <title>Genomic analysis reveals the molecular basis for capsule loss in the group B streptococcus population.</title>
        <authorList>
            <consortium name="DEVANI Consortium"/>
            <person name="Rosini R."/>
            <person name="Campisi E."/>
            <person name="De Chiara M."/>
            <person name="Tettelin H."/>
            <person name="Rinaudo D."/>
            <person name="Toniolo C."/>
            <person name="Metruccio M."/>
            <person name="Guidotti S."/>
            <person name="Sorensen U.B."/>
            <person name="Kilian M."/>
            <person name="Ramirez M."/>
            <person name="Janulczyk R."/>
            <person name="Donati C."/>
            <person name="Grandi G."/>
            <person name="Margarit I."/>
        </authorList>
    </citation>
    <scope>NUCLEOTIDE SEQUENCE [LARGE SCALE GENOMIC DNA]</scope>
    <source>
        <strain evidence="4 8">ES-PW-063</strain>
    </source>
</reference>
<feature type="active site" description="Proton donor/acceptor" evidence="2">
    <location>
        <position position="163"/>
    </location>
</feature>
<dbReference type="SUPFAM" id="SSF63817">
    <property type="entry name" value="Sortase"/>
    <property type="match status" value="1"/>
</dbReference>
<feature type="transmembrane region" description="Helical" evidence="3">
    <location>
        <begin position="20"/>
        <end position="40"/>
    </location>
</feature>
<sequence>MGQKSKISLATNIRIWIFRLIFLAGFLVLAFPIVSQVMYFQASHANINAFKEAVTKIDRVEINRRLELAYAYNASIAGAKTNGEYPALKDPYSAEQKQAGVVEYARMLEVKEQIGHVIIPRINQDIPIYAGSAEENLQRGVGHLEGTSLPVGGESTHAVLTAHRGLPTAKLFTNLDKVTVGDRFYIEHIGGKIAYQVDQIKVIAPDQLEDLYVIQGEDHVTLLTCTPYMINSHRLLVRGKRIPYVEKTVQKDSKTFRQQQYLTYAMWVVVGLILLSLLIWFKKTKQKKRRKNEKAASQNSHNNSK</sequence>
<organism evidence="6 10">
    <name type="scientific">Streptococcus agalactiae</name>
    <dbReference type="NCBI Taxonomy" id="1311"/>
    <lineage>
        <taxon>Bacteria</taxon>
        <taxon>Bacillati</taxon>
        <taxon>Bacillota</taxon>
        <taxon>Bacilli</taxon>
        <taxon>Lactobacillales</taxon>
        <taxon>Streptococcaceae</taxon>
        <taxon>Streptococcus</taxon>
    </lineage>
</organism>
<dbReference type="SMR" id="A0A0E1EGB1"/>
<evidence type="ECO:0000313" key="4">
    <source>
        <dbReference type="EMBL" id="KLJ28420.1"/>
    </source>
</evidence>
<dbReference type="NCBIfam" id="TIGR01076">
    <property type="entry name" value="sortase_fam"/>
    <property type="match status" value="1"/>
</dbReference>
<evidence type="ECO:0000256" key="3">
    <source>
        <dbReference type="SAM" id="Phobius"/>
    </source>
</evidence>
<keyword evidence="3" id="KW-0812">Transmembrane</keyword>
<dbReference type="Pfam" id="PF04203">
    <property type="entry name" value="Sortase"/>
    <property type="match status" value="1"/>
</dbReference>
<evidence type="ECO:0000256" key="1">
    <source>
        <dbReference type="ARBA" id="ARBA00022801"/>
    </source>
</evidence>
<evidence type="ECO:0000313" key="7">
    <source>
        <dbReference type="EMBL" id="VED65774.1"/>
    </source>
</evidence>
<evidence type="ECO:0000313" key="11">
    <source>
        <dbReference type="Proteomes" id="UP000268870"/>
    </source>
</evidence>
<dbReference type="EMBL" id="QHGZ01000169">
    <property type="protein sequence ID" value="RDY80444.1"/>
    <property type="molecule type" value="Genomic_DNA"/>
</dbReference>
<dbReference type="CDD" id="cd05827">
    <property type="entry name" value="Sortase_C"/>
    <property type="match status" value="1"/>
</dbReference>
<keyword evidence="3" id="KW-1133">Transmembrane helix</keyword>
<evidence type="ECO:0000313" key="10">
    <source>
        <dbReference type="Proteomes" id="UP000256718"/>
    </source>
</evidence>